<name>A0A4S4AYU8_9RHOO</name>
<gene>
    <name evidence="1" type="ORF">E6O51_01425</name>
</gene>
<organism evidence="1 2">
    <name type="scientific">Pseudothauera rhizosphaerae</name>
    <dbReference type="NCBI Taxonomy" id="2565932"/>
    <lineage>
        <taxon>Bacteria</taxon>
        <taxon>Pseudomonadati</taxon>
        <taxon>Pseudomonadota</taxon>
        <taxon>Betaproteobacteria</taxon>
        <taxon>Rhodocyclales</taxon>
        <taxon>Zoogloeaceae</taxon>
        <taxon>Pseudothauera</taxon>
    </lineage>
</organism>
<comment type="caution">
    <text evidence="1">The sequence shown here is derived from an EMBL/GenBank/DDBJ whole genome shotgun (WGS) entry which is preliminary data.</text>
</comment>
<dbReference type="OrthoDB" id="7107978at2"/>
<dbReference type="Proteomes" id="UP000307956">
    <property type="component" value="Unassembled WGS sequence"/>
</dbReference>
<dbReference type="EMBL" id="SSOD01000001">
    <property type="protein sequence ID" value="THF65290.1"/>
    <property type="molecule type" value="Genomic_DNA"/>
</dbReference>
<keyword evidence="2" id="KW-1185">Reference proteome</keyword>
<protein>
    <submittedName>
        <fullName evidence="1">Uncharacterized protein</fullName>
    </submittedName>
</protein>
<sequence length="335" mass="36391">MNKPFENVAATGAALRLNIDGAHYLGLAAAPERIARRLSIAVSPRAYLPEIDDLRSDWVASVAVPAFKLVRQRQGVQPAFCAIGTGVGLDALSAIETLGATRVGITDVHEEVVAAARANILANLQPTHPVRVESGHGDLFEPLRDLRPRYDLIYENLPNIPIEDAERIAHARTSSSHLPPRTEEIPALVRAQLLSLHYLALQQAHDFLEPGGAVLSMLGSRIPLAVYEEMARLAGHRGEIYTYGWKLQADAEAVLQGHAAQQRAGYGPFHFYRAGHLADAFAGVDLATSGEQAHAIEARLAPARLDPQQAWDALQRGEPIGHTFVVLRSRPERSA</sequence>
<evidence type="ECO:0000313" key="2">
    <source>
        <dbReference type="Proteomes" id="UP000307956"/>
    </source>
</evidence>
<dbReference type="Gene3D" id="3.40.50.150">
    <property type="entry name" value="Vaccinia Virus protein VP39"/>
    <property type="match status" value="1"/>
</dbReference>
<dbReference type="RefSeq" id="WP_136383183.1">
    <property type="nucleotide sequence ID" value="NZ_SSOD01000001.1"/>
</dbReference>
<proteinExistence type="predicted"/>
<dbReference type="CDD" id="cd02440">
    <property type="entry name" value="AdoMet_MTases"/>
    <property type="match status" value="1"/>
</dbReference>
<dbReference type="InterPro" id="IPR029063">
    <property type="entry name" value="SAM-dependent_MTases_sf"/>
</dbReference>
<accession>A0A4S4AYU8</accession>
<reference evidence="1 2" key="1">
    <citation type="submission" date="2019-04" db="EMBL/GenBank/DDBJ databases">
        <title>Azoarcus rhizosphaerae sp. nov. isolated from rhizosphere of Ficus religiosa.</title>
        <authorList>
            <person name="Lin S.-Y."/>
            <person name="Hameed A."/>
            <person name="Hsu Y.-H."/>
            <person name="Young C.-C."/>
        </authorList>
    </citation>
    <scope>NUCLEOTIDE SEQUENCE [LARGE SCALE GENOMIC DNA]</scope>
    <source>
        <strain evidence="1 2">CC-YHH848</strain>
    </source>
</reference>
<evidence type="ECO:0000313" key="1">
    <source>
        <dbReference type="EMBL" id="THF65290.1"/>
    </source>
</evidence>
<dbReference type="AlphaFoldDB" id="A0A4S4AYU8"/>
<dbReference type="SUPFAM" id="SSF53335">
    <property type="entry name" value="S-adenosyl-L-methionine-dependent methyltransferases"/>
    <property type="match status" value="1"/>
</dbReference>